<sequence length="161" mass="17443">MNDSQYALQSPLPNPSAGSLPSEGKLPPLTHSLAPHSSTHIFELPPHPHLSLKRPAAAAAPPAPTPAPQTCHTAHCLPCVAAALRSRLASLTPCRARKTETRCKTNQSSLSKRGGGRQATGSDTQRRPWEDECLGGKRRLLARRRVVYRPTLTAICREPLR</sequence>
<organism evidence="2 3">
    <name type="scientific">Portunus trituberculatus</name>
    <name type="common">Swimming crab</name>
    <name type="synonym">Neptunus trituberculatus</name>
    <dbReference type="NCBI Taxonomy" id="210409"/>
    <lineage>
        <taxon>Eukaryota</taxon>
        <taxon>Metazoa</taxon>
        <taxon>Ecdysozoa</taxon>
        <taxon>Arthropoda</taxon>
        <taxon>Crustacea</taxon>
        <taxon>Multicrustacea</taxon>
        <taxon>Malacostraca</taxon>
        <taxon>Eumalacostraca</taxon>
        <taxon>Eucarida</taxon>
        <taxon>Decapoda</taxon>
        <taxon>Pleocyemata</taxon>
        <taxon>Brachyura</taxon>
        <taxon>Eubrachyura</taxon>
        <taxon>Portunoidea</taxon>
        <taxon>Portunidae</taxon>
        <taxon>Portuninae</taxon>
        <taxon>Portunus</taxon>
    </lineage>
</organism>
<feature type="region of interest" description="Disordered" evidence="1">
    <location>
        <begin position="1"/>
        <end position="67"/>
    </location>
</feature>
<dbReference type="AlphaFoldDB" id="A0A5B7H882"/>
<keyword evidence="3" id="KW-1185">Reference proteome</keyword>
<comment type="caution">
    <text evidence="2">The sequence shown here is derived from an EMBL/GenBank/DDBJ whole genome shotgun (WGS) entry which is preliminary data.</text>
</comment>
<protein>
    <submittedName>
        <fullName evidence="2">Uncharacterized protein</fullName>
    </submittedName>
</protein>
<dbReference type="Proteomes" id="UP000324222">
    <property type="component" value="Unassembled WGS sequence"/>
</dbReference>
<dbReference type="EMBL" id="VSRR010022809">
    <property type="protein sequence ID" value="MPC65004.1"/>
    <property type="molecule type" value="Genomic_DNA"/>
</dbReference>
<reference evidence="2 3" key="1">
    <citation type="submission" date="2019-05" db="EMBL/GenBank/DDBJ databases">
        <title>Another draft genome of Portunus trituberculatus and its Hox gene families provides insights of decapod evolution.</title>
        <authorList>
            <person name="Jeong J.-H."/>
            <person name="Song I."/>
            <person name="Kim S."/>
            <person name="Choi T."/>
            <person name="Kim D."/>
            <person name="Ryu S."/>
            <person name="Kim W."/>
        </authorList>
    </citation>
    <scope>NUCLEOTIDE SEQUENCE [LARGE SCALE GENOMIC DNA]</scope>
    <source>
        <tissue evidence="2">Muscle</tissue>
    </source>
</reference>
<evidence type="ECO:0000313" key="3">
    <source>
        <dbReference type="Proteomes" id="UP000324222"/>
    </source>
</evidence>
<name>A0A5B7H882_PORTR</name>
<accession>A0A5B7H882</accession>
<proteinExistence type="predicted"/>
<feature type="region of interest" description="Disordered" evidence="1">
    <location>
        <begin position="101"/>
        <end position="130"/>
    </location>
</feature>
<gene>
    <name evidence="2" type="ORF">E2C01_059127</name>
</gene>
<evidence type="ECO:0000313" key="2">
    <source>
        <dbReference type="EMBL" id="MPC65004.1"/>
    </source>
</evidence>
<evidence type="ECO:0000256" key="1">
    <source>
        <dbReference type="SAM" id="MobiDB-lite"/>
    </source>
</evidence>